<dbReference type="Gene3D" id="3.90.1570.10">
    <property type="entry name" value="tt1808, chain A"/>
    <property type="match status" value="1"/>
</dbReference>
<dbReference type="KEGG" id="pnd:Pla175_06480"/>
<dbReference type="InterPro" id="IPR008538">
    <property type="entry name" value="Uma2"/>
</dbReference>
<accession>A0A518D770</accession>
<dbReference type="PANTHER" id="PTHR34107">
    <property type="entry name" value="SLL0198 PROTEIN-RELATED"/>
    <property type="match status" value="1"/>
</dbReference>
<feature type="domain" description="Putative restriction endonuclease" evidence="1">
    <location>
        <begin position="45"/>
        <end position="214"/>
    </location>
</feature>
<sequence length="223" mass="25008">MSSILDHAGMSITGVEIPPTPLPAQADELTWDIARLFPRQGSWTVEQYLQLTETVNWPMEFTDGVIEFLPMPTIAHQLLVRFLMDALRAFVEPRDLGVVLFGPLPTWLNETKYREPDVLFNTTARHEASDKYYHGADLVMEVVSPDDRSHTRDHEDKVVAYAAAGIQEYWIVDPQEQRVRVLTLQGAAYVELANVVAQSEAPSKLLDGFTLDVAAAFAAAKRK</sequence>
<dbReference type="Proteomes" id="UP000317429">
    <property type="component" value="Chromosome"/>
</dbReference>
<dbReference type="CDD" id="cd06260">
    <property type="entry name" value="DUF820-like"/>
    <property type="match status" value="1"/>
</dbReference>
<dbReference type="InterPro" id="IPR011335">
    <property type="entry name" value="Restrct_endonuc-II-like"/>
</dbReference>
<dbReference type="RefSeq" id="WP_197527237.1">
    <property type="nucleotide sequence ID" value="NZ_CP036291.1"/>
</dbReference>
<dbReference type="AlphaFoldDB" id="A0A518D770"/>
<dbReference type="SUPFAM" id="SSF52980">
    <property type="entry name" value="Restriction endonuclease-like"/>
    <property type="match status" value="1"/>
</dbReference>
<protein>
    <recommendedName>
        <fullName evidence="1">Putative restriction endonuclease domain-containing protein</fullName>
    </recommendedName>
</protein>
<proteinExistence type="predicted"/>
<organism evidence="2 3">
    <name type="scientific">Pirellulimonas nuda</name>
    <dbReference type="NCBI Taxonomy" id="2528009"/>
    <lineage>
        <taxon>Bacteria</taxon>
        <taxon>Pseudomonadati</taxon>
        <taxon>Planctomycetota</taxon>
        <taxon>Planctomycetia</taxon>
        <taxon>Pirellulales</taxon>
        <taxon>Lacipirellulaceae</taxon>
        <taxon>Pirellulimonas</taxon>
    </lineage>
</organism>
<name>A0A518D770_9BACT</name>
<evidence type="ECO:0000313" key="3">
    <source>
        <dbReference type="Proteomes" id="UP000317429"/>
    </source>
</evidence>
<dbReference type="Pfam" id="PF05685">
    <property type="entry name" value="Uma2"/>
    <property type="match status" value="1"/>
</dbReference>
<keyword evidence="3" id="KW-1185">Reference proteome</keyword>
<reference evidence="2 3" key="1">
    <citation type="submission" date="2019-02" db="EMBL/GenBank/DDBJ databases">
        <title>Deep-cultivation of Planctomycetes and their phenomic and genomic characterization uncovers novel biology.</title>
        <authorList>
            <person name="Wiegand S."/>
            <person name="Jogler M."/>
            <person name="Boedeker C."/>
            <person name="Pinto D."/>
            <person name="Vollmers J."/>
            <person name="Rivas-Marin E."/>
            <person name="Kohn T."/>
            <person name="Peeters S.H."/>
            <person name="Heuer A."/>
            <person name="Rast P."/>
            <person name="Oberbeckmann S."/>
            <person name="Bunk B."/>
            <person name="Jeske O."/>
            <person name="Meyerdierks A."/>
            <person name="Storesund J.E."/>
            <person name="Kallscheuer N."/>
            <person name="Luecker S."/>
            <person name="Lage O.M."/>
            <person name="Pohl T."/>
            <person name="Merkel B.J."/>
            <person name="Hornburger P."/>
            <person name="Mueller R.-W."/>
            <person name="Bruemmer F."/>
            <person name="Labrenz M."/>
            <person name="Spormann A.M."/>
            <person name="Op den Camp H."/>
            <person name="Overmann J."/>
            <person name="Amann R."/>
            <person name="Jetten M.S.M."/>
            <person name="Mascher T."/>
            <person name="Medema M.H."/>
            <person name="Devos D.P."/>
            <person name="Kaster A.-K."/>
            <person name="Ovreas L."/>
            <person name="Rohde M."/>
            <person name="Galperin M.Y."/>
            <person name="Jogler C."/>
        </authorList>
    </citation>
    <scope>NUCLEOTIDE SEQUENCE [LARGE SCALE GENOMIC DNA]</scope>
    <source>
        <strain evidence="2 3">Pla175</strain>
    </source>
</reference>
<dbReference type="EMBL" id="CP036291">
    <property type="protein sequence ID" value="QDU87289.1"/>
    <property type="molecule type" value="Genomic_DNA"/>
</dbReference>
<dbReference type="InterPro" id="IPR012296">
    <property type="entry name" value="Nuclease_put_TT1808"/>
</dbReference>
<dbReference type="PANTHER" id="PTHR34107:SF4">
    <property type="entry name" value="SLL1222 PROTEIN"/>
    <property type="match status" value="1"/>
</dbReference>
<evidence type="ECO:0000259" key="1">
    <source>
        <dbReference type="Pfam" id="PF05685"/>
    </source>
</evidence>
<evidence type="ECO:0000313" key="2">
    <source>
        <dbReference type="EMBL" id="QDU87289.1"/>
    </source>
</evidence>
<gene>
    <name evidence="2" type="ORF">Pla175_06480</name>
</gene>